<proteinExistence type="predicted"/>
<sequence length="136" mass="14703">MGEWGPGPRSAIRIADTQMSTAQPAWTPASGPKPVNDVFVVPPCGPSRQPGTACLPLGCPQWEEAIPGRDSDSCAFQGHGLHPQHRRVRAKEGSTNRHPSPRLQKRLCRSGLRALTLPVGKRRPGLGRTERLGVSF</sequence>
<gene>
    <name evidence="2" type="ORF">M91_16384</name>
</gene>
<protein>
    <submittedName>
        <fullName evidence="2">Uncharacterized protein</fullName>
    </submittedName>
</protein>
<evidence type="ECO:0000256" key="1">
    <source>
        <dbReference type="SAM" id="MobiDB-lite"/>
    </source>
</evidence>
<evidence type="ECO:0000313" key="3">
    <source>
        <dbReference type="Proteomes" id="UP000011080"/>
    </source>
</evidence>
<organism evidence="2 3">
    <name type="scientific">Bos mutus</name>
    <name type="common">wild yak</name>
    <dbReference type="NCBI Taxonomy" id="72004"/>
    <lineage>
        <taxon>Eukaryota</taxon>
        <taxon>Metazoa</taxon>
        <taxon>Chordata</taxon>
        <taxon>Craniata</taxon>
        <taxon>Vertebrata</taxon>
        <taxon>Euteleostomi</taxon>
        <taxon>Mammalia</taxon>
        <taxon>Eutheria</taxon>
        <taxon>Laurasiatheria</taxon>
        <taxon>Artiodactyla</taxon>
        <taxon>Ruminantia</taxon>
        <taxon>Pecora</taxon>
        <taxon>Bovidae</taxon>
        <taxon>Bovinae</taxon>
        <taxon>Bos</taxon>
    </lineage>
</organism>
<dbReference type="EMBL" id="JH880327">
    <property type="protein sequence ID" value="ELR62543.1"/>
    <property type="molecule type" value="Genomic_DNA"/>
</dbReference>
<evidence type="ECO:0000313" key="2">
    <source>
        <dbReference type="EMBL" id="ELR62543.1"/>
    </source>
</evidence>
<name>L8J2T0_9CETA</name>
<accession>L8J2T0</accession>
<dbReference type="Proteomes" id="UP000011080">
    <property type="component" value="Unassembled WGS sequence"/>
</dbReference>
<feature type="region of interest" description="Disordered" evidence="1">
    <location>
        <begin position="78"/>
        <end position="102"/>
    </location>
</feature>
<dbReference type="AlphaFoldDB" id="L8J2T0"/>
<reference evidence="2 3" key="1">
    <citation type="journal article" date="2012" name="Nat. Genet.">
        <title>The yak genome and adaptation to life at high altitude.</title>
        <authorList>
            <person name="Qiu Q."/>
            <person name="Zhang G."/>
            <person name="Ma T."/>
            <person name="Qian W."/>
            <person name="Wang J."/>
            <person name="Ye Z."/>
            <person name="Cao C."/>
            <person name="Hu Q."/>
            <person name="Kim J."/>
            <person name="Larkin D.M."/>
            <person name="Auvil L."/>
            <person name="Capitanu B."/>
            <person name="Ma J."/>
            <person name="Lewin H.A."/>
            <person name="Qian X."/>
            <person name="Lang Y."/>
            <person name="Zhou R."/>
            <person name="Wang L."/>
            <person name="Wang K."/>
            <person name="Xia J."/>
            <person name="Liao S."/>
            <person name="Pan S."/>
            <person name="Lu X."/>
            <person name="Hou H."/>
            <person name="Wang Y."/>
            <person name="Zang X."/>
            <person name="Yin Y."/>
            <person name="Ma H."/>
            <person name="Zhang J."/>
            <person name="Wang Z."/>
            <person name="Zhang Y."/>
            <person name="Zhang D."/>
            <person name="Yonezawa T."/>
            <person name="Hasegawa M."/>
            <person name="Zhong Y."/>
            <person name="Liu W."/>
            <person name="Zhang Y."/>
            <person name="Huang Z."/>
            <person name="Zhang S."/>
            <person name="Long R."/>
            <person name="Yang H."/>
            <person name="Wang J."/>
            <person name="Lenstra J.A."/>
            <person name="Cooper D.N."/>
            <person name="Wu Y."/>
            <person name="Wang J."/>
            <person name="Shi P."/>
            <person name="Wang J."/>
            <person name="Liu J."/>
        </authorList>
    </citation>
    <scope>NUCLEOTIDE SEQUENCE [LARGE SCALE GENOMIC DNA]</scope>
    <source>
        <strain evidence="3">yakQH1</strain>
    </source>
</reference>